<feature type="region of interest" description="Disordered" evidence="1">
    <location>
        <begin position="25"/>
        <end position="44"/>
    </location>
</feature>
<keyword evidence="2" id="KW-0808">Transferase</keyword>
<evidence type="ECO:0000313" key="3">
    <source>
        <dbReference type="Proteomes" id="UP000308705"/>
    </source>
</evidence>
<dbReference type="GO" id="GO:0016740">
    <property type="term" value="F:transferase activity"/>
    <property type="evidence" value="ECO:0007669"/>
    <property type="project" value="UniProtKB-KW"/>
</dbReference>
<dbReference type="EMBL" id="SZQA01000004">
    <property type="protein sequence ID" value="TKK90105.1"/>
    <property type="molecule type" value="Genomic_DNA"/>
</dbReference>
<feature type="compositionally biased region" description="Pro residues" evidence="1">
    <location>
        <begin position="28"/>
        <end position="40"/>
    </location>
</feature>
<dbReference type="AlphaFoldDB" id="A0A4U3MKS4"/>
<dbReference type="Proteomes" id="UP000308705">
    <property type="component" value="Unassembled WGS sequence"/>
</dbReference>
<accession>A0A4U3MKS4</accession>
<comment type="caution">
    <text evidence="2">The sequence shown here is derived from an EMBL/GenBank/DDBJ whole genome shotgun (WGS) entry which is preliminary data.</text>
</comment>
<dbReference type="Pfam" id="PF13469">
    <property type="entry name" value="Sulfotransfer_3"/>
    <property type="match status" value="1"/>
</dbReference>
<evidence type="ECO:0000313" key="2">
    <source>
        <dbReference type="EMBL" id="TKK90105.1"/>
    </source>
</evidence>
<reference evidence="2 3" key="1">
    <citation type="submission" date="2019-04" db="EMBL/GenBank/DDBJ databases">
        <title>Herbidospora sp. NEAU-GS14.nov., a novel actinomycete isolated from soil.</title>
        <authorList>
            <person name="Han L."/>
        </authorList>
    </citation>
    <scope>NUCLEOTIDE SEQUENCE [LARGE SCALE GENOMIC DNA]</scope>
    <source>
        <strain evidence="2 3">NEAU-GS14</strain>
    </source>
</reference>
<organism evidence="2 3">
    <name type="scientific">Herbidospora galbida</name>
    <dbReference type="NCBI Taxonomy" id="2575442"/>
    <lineage>
        <taxon>Bacteria</taxon>
        <taxon>Bacillati</taxon>
        <taxon>Actinomycetota</taxon>
        <taxon>Actinomycetes</taxon>
        <taxon>Streptosporangiales</taxon>
        <taxon>Streptosporangiaceae</taxon>
        <taxon>Herbidospora</taxon>
    </lineage>
</organism>
<name>A0A4U3MKS4_9ACTN</name>
<sequence length="297" mass="34270">MKWKQVVNTTLEGVTGYTIQRQKLPVRPVSPPKPMTPPLPARLEGDVARPPADLEADRLLRAPVFILSPPRSGSTLLRSMMNSHSQLHSPIETHFRRISTNLNTDPVRQAVVALGHNQSDVEHLLWDRLLHRELIRSGKPTLVEKTPSNVFAWKRLSICWPDARFVFLLRHPLSIARSWHEADPVKRPMHEAVRHTFQYMKYLEEARHRLPGHEITYEKLTTDPENELRALCATLRIPFEDGMLDYGRHNKPTDFTKGIGDWRDKIQSGRVQPGRELPAPEEVPEMLRDVARKWGYI</sequence>
<keyword evidence="3" id="KW-1185">Reference proteome</keyword>
<proteinExistence type="predicted"/>
<dbReference type="OrthoDB" id="9777890at2"/>
<dbReference type="InterPro" id="IPR027417">
    <property type="entry name" value="P-loop_NTPase"/>
</dbReference>
<evidence type="ECO:0000256" key="1">
    <source>
        <dbReference type="SAM" id="MobiDB-lite"/>
    </source>
</evidence>
<protein>
    <submittedName>
        <fullName evidence="2">Sulfotransferase</fullName>
    </submittedName>
</protein>
<dbReference type="RefSeq" id="WP_137246148.1">
    <property type="nucleotide sequence ID" value="NZ_SZQA01000004.1"/>
</dbReference>
<dbReference type="SUPFAM" id="SSF52540">
    <property type="entry name" value="P-loop containing nucleoside triphosphate hydrolases"/>
    <property type="match status" value="1"/>
</dbReference>
<dbReference type="Gene3D" id="3.40.50.300">
    <property type="entry name" value="P-loop containing nucleotide triphosphate hydrolases"/>
    <property type="match status" value="1"/>
</dbReference>
<gene>
    <name evidence="2" type="ORF">FDA94_06695</name>
</gene>